<dbReference type="InterPro" id="IPR012676">
    <property type="entry name" value="TGS-like"/>
</dbReference>
<dbReference type="InterPro" id="IPR006073">
    <property type="entry name" value="GTP-bd"/>
</dbReference>
<dbReference type="VEuPathDB" id="FungiDB:H257_17262"/>
<dbReference type="PRINTS" id="PR00326">
    <property type="entry name" value="GTP1OBG"/>
</dbReference>
<dbReference type="InterPro" id="IPR027417">
    <property type="entry name" value="P-loop_NTPase"/>
</dbReference>
<dbReference type="EMBL" id="QUTC01009064">
    <property type="protein sequence ID" value="RHY41992.1"/>
    <property type="molecule type" value="Genomic_DNA"/>
</dbReference>
<dbReference type="InterPro" id="IPR031167">
    <property type="entry name" value="G_OBG"/>
</dbReference>
<organism evidence="4 6">
    <name type="scientific">Aphanomyces astaci</name>
    <name type="common">Crayfish plague agent</name>
    <dbReference type="NCBI Taxonomy" id="112090"/>
    <lineage>
        <taxon>Eukaryota</taxon>
        <taxon>Sar</taxon>
        <taxon>Stramenopiles</taxon>
        <taxon>Oomycota</taxon>
        <taxon>Saprolegniomycetes</taxon>
        <taxon>Saprolegniales</taxon>
        <taxon>Verrucalvaceae</taxon>
        <taxon>Aphanomyces</taxon>
    </lineage>
</organism>
<feature type="domain" description="OBG-type G" evidence="3">
    <location>
        <begin position="353"/>
        <end position="605"/>
    </location>
</feature>
<protein>
    <recommendedName>
        <fullName evidence="3">OBG-type G domain-containing protein</fullName>
    </recommendedName>
</protein>
<dbReference type="Proteomes" id="UP000265716">
    <property type="component" value="Unassembled WGS sequence"/>
</dbReference>
<dbReference type="GO" id="GO:0005737">
    <property type="term" value="C:cytoplasm"/>
    <property type="evidence" value="ECO:0007669"/>
    <property type="project" value="TreeGrafter"/>
</dbReference>
<reference evidence="6 7" key="1">
    <citation type="submission" date="2018-08" db="EMBL/GenBank/DDBJ databases">
        <title>Aphanomyces genome sequencing and annotation.</title>
        <authorList>
            <person name="Minardi D."/>
            <person name="Oidtmann B."/>
            <person name="Van Der Giezen M."/>
            <person name="Studholme D.J."/>
        </authorList>
    </citation>
    <scope>NUCLEOTIDE SEQUENCE [LARGE SCALE GENOMIC DNA]</scope>
    <source>
        <strain evidence="4 6">Kv</strain>
        <strain evidence="5 7">SA</strain>
    </source>
</reference>
<dbReference type="InterPro" id="IPR023192">
    <property type="entry name" value="TGS-like_dom_sf"/>
</dbReference>
<dbReference type="Pfam" id="PF01926">
    <property type="entry name" value="MMR_HSR1"/>
    <property type="match status" value="1"/>
</dbReference>
<evidence type="ECO:0000313" key="5">
    <source>
        <dbReference type="EMBL" id="RHY41992.1"/>
    </source>
</evidence>
<keyword evidence="1" id="KW-0547">Nucleotide-binding</keyword>
<name>A0A397A4P2_APHAT</name>
<dbReference type="PANTHER" id="PTHR23305:SF7">
    <property type="entry name" value="OBG-TYPE G DOMAIN-CONTAINING PROTEIN"/>
    <property type="match status" value="1"/>
</dbReference>
<dbReference type="Gene3D" id="3.40.50.300">
    <property type="entry name" value="P-loop containing nucleotide triphosphate hydrolases"/>
    <property type="match status" value="1"/>
</dbReference>
<dbReference type="GO" id="GO:0016887">
    <property type="term" value="F:ATP hydrolysis activity"/>
    <property type="evidence" value="ECO:0007669"/>
    <property type="project" value="TreeGrafter"/>
</dbReference>
<accession>A0A397A4P2</accession>
<dbReference type="InterPro" id="IPR013029">
    <property type="entry name" value="YchF_C"/>
</dbReference>
<dbReference type="Pfam" id="PF06071">
    <property type="entry name" value="YchF-GTPase_C"/>
    <property type="match status" value="1"/>
</dbReference>
<dbReference type="EMBL" id="QUSZ01007330">
    <property type="protein sequence ID" value="RHY02870.1"/>
    <property type="molecule type" value="Genomic_DNA"/>
</dbReference>
<dbReference type="Proteomes" id="UP000265427">
    <property type="component" value="Unassembled WGS sequence"/>
</dbReference>
<dbReference type="SUPFAM" id="SSF81271">
    <property type="entry name" value="TGS-like"/>
    <property type="match status" value="1"/>
</dbReference>
<dbReference type="SUPFAM" id="SSF52540">
    <property type="entry name" value="P-loop containing nucleoside triphosphate hydrolases"/>
    <property type="match status" value="1"/>
</dbReference>
<gene>
    <name evidence="4" type="ORF">DYB36_004548</name>
    <name evidence="5" type="ORF">DYB38_008372</name>
</gene>
<sequence>MPKPKRQLTGVAKDKYRIPKEEILYLKRVIFDMENNRSRLQQAREHAQYHDTPLSWTHVAAALKADMLDLSYVNRSLKKSIQMHTQTANLLSLWVSHQSLHAPKPTTTRETWQSSHLMLGDPALRKTACEWISKQMVHNTPQAMADIPFPFDADDQIHVHVLDDDDGVVRTKVMAQFMLPFPRDQVTNAVWTAEGSFCATQLDVFDCNTEDVGHGPRRIQLKTLSYLSSTTTDESIMTLRTIVQDDAHPTDKKTWLMETKMWIVMEQWGPQYTRVRTFFTMTQPFTKRGFVSVEEYARFQRNVPIEYPVDTKALLRQVKQRSYDGHMEQRRQWKEHVLRAFAAARFGRVRNNLKMGLVGLPNVGKSSLFNLLTAQSVAAENFPFCTIDPNEARCAVPDERYECEYPAYLQCTDIAGLIRGASEGAGLGNAFLSHIQAVDGIFHVIRAFESEEVVHVDDTVDPIRDLETIQGELCKKDLSYVLAQRKARETDVRKNPTMKLPPLFFTVMDTVQELLEANKSIASKNDWTAPEVDKINELIPAAITTKPIIYLVNLTKRDFIRKGNKWLVPIKQWVDSHGGGVMIPFSVEFEQELWDQRKVNKEFVPEVPSVLPRIIKVGGFIKAEVVGFEDFKTLSEGDKKGMSKVKAAGKYRQEGKTYVVQDGDIIYFQFNVTNKKK</sequence>
<evidence type="ECO:0000313" key="7">
    <source>
        <dbReference type="Proteomes" id="UP000265716"/>
    </source>
</evidence>
<evidence type="ECO:0000313" key="6">
    <source>
        <dbReference type="Proteomes" id="UP000265427"/>
    </source>
</evidence>
<evidence type="ECO:0000256" key="1">
    <source>
        <dbReference type="ARBA" id="ARBA00022741"/>
    </source>
</evidence>
<dbReference type="FunFam" id="1.10.150.300:FF:000001">
    <property type="entry name" value="Ribosome-binding ATPase YchF"/>
    <property type="match status" value="1"/>
</dbReference>
<dbReference type="Gene3D" id="3.10.20.30">
    <property type="match status" value="1"/>
</dbReference>
<comment type="caution">
    <text evidence="4">The sequence shown here is derived from an EMBL/GenBank/DDBJ whole genome shotgun (WGS) entry which is preliminary data.</text>
</comment>
<dbReference type="VEuPathDB" id="FungiDB:H257_17261"/>
<dbReference type="GO" id="GO:0005524">
    <property type="term" value="F:ATP binding"/>
    <property type="evidence" value="ECO:0007669"/>
    <property type="project" value="UniProtKB-KW"/>
</dbReference>
<dbReference type="PROSITE" id="PS51710">
    <property type="entry name" value="G_OBG"/>
    <property type="match status" value="1"/>
</dbReference>
<proteinExistence type="predicted"/>
<dbReference type="GO" id="GO:0005525">
    <property type="term" value="F:GTP binding"/>
    <property type="evidence" value="ECO:0007669"/>
    <property type="project" value="InterPro"/>
</dbReference>
<evidence type="ECO:0000313" key="4">
    <source>
        <dbReference type="EMBL" id="RHY02870.1"/>
    </source>
</evidence>
<evidence type="ECO:0000256" key="2">
    <source>
        <dbReference type="ARBA" id="ARBA00022840"/>
    </source>
</evidence>
<evidence type="ECO:0000259" key="3">
    <source>
        <dbReference type="PROSITE" id="PS51710"/>
    </source>
</evidence>
<dbReference type="AlphaFoldDB" id="A0A397A4P2"/>
<dbReference type="Gene3D" id="1.10.150.300">
    <property type="entry name" value="TGS-like domain"/>
    <property type="match status" value="1"/>
</dbReference>
<keyword evidence="2" id="KW-0067">ATP-binding</keyword>
<dbReference type="InterPro" id="IPR012675">
    <property type="entry name" value="Beta-grasp_dom_sf"/>
</dbReference>
<dbReference type="PANTHER" id="PTHR23305">
    <property type="entry name" value="OBG GTPASE FAMILY"/>
    <property type="match status" value="1"/>
</dbReference>